<organism evidence="1 2">
    <name type="scientific">Elsinoe batatas</name>
    <dbReference type="NCBI Taxonomy" id="2601811"/>
    <lineage>
        <taxon>Eukaryota</taxon>
        <taxon>Fungi</taxon>
        <taxon>Dikarya</taxon>
        <taxon>Ascomycota</taxon>
        <taxon>Pezizomycotina</taxon>
        <taxon>Dothideomycetes</taxon>
        <taxon>Dothideomycetidae</taxon>
        <taxon>Myriangiales</taxon>
        <taxon>Elsinoaceae</taxon>
        <taxon>Elsinoe</taxon>
    </lineage>
</organism>
<protein>
    <submittedName>
        <fullName evidence="1">Uncharacterized protein</fullName>
    </submittedName>
</protein>
<dbReference type="Proteomes" id="UP000809789">
    <property type="component" value="Unassembled WGS sequence"/>
</dbReference>
<comment type="caution">
    <text evidence="1">The sequence shown here is derived from an EMBL/GenBank/DDBJ whole genome shotgun (WGS) entry which is preliminary data.</text>
</comment>
<reference evidence="1" key="1">
    <citation type="submission" date="2021-07" db="EMBL/GenBank/DDBJ databases">
        <title>Elsinoe batatas strain:CRI-CJ2 Genome sequencing and assembly.</title>
        <authorList>
            <person name="Huang L."/>
        </authorList>
    </citation>
    <scope>NUCLEOTIDE SEQUENCE</scope>
    <source>
        <strain evidence="1">CRI-CJ2</strain>
    </source>
</reference>
<sequence>MSASNLRILSHDISVAAESGFDIISIHADANDVPRSVDEVIAALQKGGPWDGVTIGMGLRGNA</sequence>
<dbReference type="AlphaFoldDB" id="A0A8K0KTS4"/>
<name>A0A8K0KTS4_9PEZI</name>
<gene>
    <name evidence="1" type="ORF">KVT40_008008</name>
</gene>
<dbReference type="EMBL" id="JAESVG020000010">
    <property type="protein sequence ID" value="KAG8623032.1"/>
    <property type="molecule type" value="Genomic_DNA"/>
</dbReference>
<accession>A0A8K0KTS4</accession>
<dbReference type="OrthoDB" id="9986861at2759"/>
<keyword evidence="2" id="KW-1185">Reference proteome</keyword>
<evidence type="ECO:0000313" key="2">
    <source>
        <dbReference type="Proteomes" id="UP000809789"/>
    </source>
</evidence>
<evidence type="ECO:0000313" key="1">
    <source>
        <dbReference type="EMBL" id="KAG8623032.1"/>
    </source>
</evidence>
<proteinExistence type="predicted"/>